<dbReference type="EMBL" id="CM003373">
    <property type="protein sequence ID" value="KOM39549.1"/>
    <property type="molecule type" value="Genomic_DNA"/>
</dbReference>
<accession>A0A0L9UAJ8</accession>
<proteinExistence type="predicted"/>
<dbReference type="Proteomes" id="UP000053144">
    <property type="component" value="Chromosome 3"/>
</dbReference>
<sequence length="142" mass="16496">MLVTAISRVSQNLHTLYHTLIFLFLQMNRSNKPKCLPPQPSDLHLLFPCSRCIESLFASLQRLVHQLQRLATRVRAAVRQHAFPKRHEMLREIRVVVARTEEEALAPVKQRHRQAWILNLPPCSEPCQVQIQQQFSLSSVDD</sequence>
<dbReference type="Gramene" id="KOM39549">
    <property type="protein sequence ID" value="KOM39549"/>
    <property type="gene ID" value="LR48_Vigan03g293100"/>
</dbReference>
<evidence type="ECO:0000313" key="1">
    <source>
        <dbReference type="EMBL" id="KOM39549.1"/>
    </source>
</evidence>
<name>A0A0L9UAJ8_PHAAN</name>
<dbReference type="AlphaFoldDB" id="A0A0L9UAJ8"/>
<protein>
    <submittedName>
        <fullName evidence="1">Uncharacterized protein</fullName>
    </submittedName>
</protein>
<organism evidence="1 2">
    <name type="scientific">Phaseolus angularis</name>
    <name type="common">Azuki bean</name>
    <name type="synonym">Vigna angularis</name>
    <dbReference type="NCBI Taxonomy" id="3914"/>
    <lineage>
        <taxon>Eukaryota</taxon>
        <taxon>Viridiplantae</taxon>
        <taxon>Streptophyta</taxon>
        <taxon>Embryophyta</taxon>
        <taxon>Tracheophyta</taxon>
        <taxon>Spermatophyta</taxon>
        <taxon>Magnoliopsida</taxon>
        <taxon>eudicotyledons</taxon>
        <taxon>Gunneridae</taxon>
        <taxon>Pentapetalae</taxon>
        <taxon>rosids</taxon>
        <taxon>fabids</taxon>
        <taxon>Fabales</taxon>
        <taxon>Fabaceae</taxon>
        <taxon>Papilionoideae</taxon>
        <taxon>50 kb inversion clade</taxon>
        <taxon>NPAAA clade</taxon>
        <taxon>indigoferoid/millettioid clade</taxon>
        <taxon>Phaseoleae</taxon>
        <taxon>Vigna</taxon>
    </lineage>
</organism>
<evidence type="ECO:0000313" key="2">
    <source>
        <dbReference type="Proteomes" id="UP000053144"/>
    </source>
</evidence>
<gene>
    <name evidence="1" type="ORF">LR48_Vigan03g293100</name>
</gene>
<reference evidence="2" key="1">
    <citation type="journal article" date="2015" name="Proc. Natl. Acad. Sci. U.S.A.">
        <title>Genome sequencing of adzuki bean (Vigna angularis) provides insight into high starch and low fat accumulation and domestication.</title>
        <authorList>
            <person name="Yang K."/>
            <person name="Tian Z."/>
            <person name="Chen C."/>
            <person name="Luo L."/>
            <person name="Zhao B."/>
            <person name="Wang Z."/>
            <person name="Yu L."/>
            <person name="Li Y."/>
            <person name="Sun Y."/>
            <person name="Li W."/>
            <person name="Chen Y."/>
            <person name="Li Y."/>
            <person name="Zhang Y."/>
            <person name="Ai D."/>
            <person name="Zhao J."/>
            <person name="Shang C."/>
            <person name="Ma Y."/>
            <person name="Wu B."/>
            <person name="Wang M."/>
            <person name="Gao L."/>
            <person name="Sun D."/>
            <person name="Zhang P."/>
            <person name="Guo F."/>
            <person name="Wang W."/>
            <person name="Li Y."/>
            <person name="Wang J."/>
            <person name="Varshney R.K."/>
            <person name="Wang J."/>
            <person name="Ling H.Q."/>
            <person name="Wan P."/>
        </authorList>
    </citation>
    <scope>NUCLEOTIDE SEQUENCE</scope>
    <source>
        <strain evidence="2">cv. Jingnong 6</strain>
    </source>
</reference>